<dbReference type="Gene3D" id="3.40.720.10">
    <property type="entry name" value="Alkaline Phosphatase, subunit A"/>
    <property type="match status" value="1"/>
</dbReference>
<dbReference type="EMBL" id="JAHHHD010000033">
    <property type="protein sequence ID" value="MBW4661246.1"/>
    <property type="molecule type" value="Genomic_DNA"/>
</dbReference>
<dbReference type="Proteomes" id="UP000757435">
    <property type="component" value="Unassembled WGS sequence"/>
</dbReference>
<dbReference type="AlphaFoldDB" id="A0A951QG67"/>
<dbReference type="InterPro" id="IPR002591">
    <property type="entry name" value="Phosphodiest/P_Trfase"/>
</dbReference>
<sequence length="470" mass="52239">MTSLSASKAHPPKLLIIGLDCMEPSLVFEQWRQDLPNLSRLMAQGSYGRLESSIPAITVPAWSCMMSGRDPGELGIYGFRNRVDRNYQNMAIADGRAVKVPRLWDIFGDAGWRVAVISVPGTFPPYPVNGSLISCFLTPSQEVPYTYPPELADQIATWMPDFMLDVPHFRSDEKDRILSNIYTLCDQRFSLAAKLMEQDSPDVLMLVDMGVDRIHHSFWKPMDNRHPQHIPNSPYANAIHDYYCHVDQQVGQLISQCGSETAVLIVSDHGARPLMGGICINEWLMQAGYLHLKEKPTSATSLDKLEVDWSQTKAWGAGGYYGRVFLNVKGREPQGVIPLASYEQDRSHLAEQLAAIPAPDGQPLGTKVFKPQQIYQKVRGIAPDLVVYFGDLAWRSIGTVGNGEIYTSDNDTGPDDANHAQYGLMIFHDPQQPQGGQQIAGAQLYDILPTLLSRYDLSLPSGLRGKVLPL</sequence>
<name>A0A951QG67_9CYAN</name>
<dbReference type="InterPro" id="IPR017850">
    <property type="entry name" value="Alkaline_phosphatase_core_sf"/>
</dbReference>
<dbReference type="PANTHER" id="PTHR10151:SF120">
    <property type="entry name" value="BIS(5'-ADENOSYL)-TRIPHOSPHATASE"/>
    <property type="match status" value="1"/>
</dbReference>
<reference evidence="1" key="2">
    <citation type="journal article" date="2022" name="Microbiol. Resour. Announc.">
        <title>Metagenome Sequencing to Explore Phylogenomics of Terrestrial Cyanobacteria.</title>
        <authorList>
            <person name="Ward R.D."/>
            <person name="Stajich J.E."/>
            <person name="Johansen J.R."/>
            <person name="Huntemann M."/>
            <person name="Clum A."/>
            <person name="Foster B."/>
            <person name="Foster B."/>
            <person name="Roux S."/>
            <person name="Palaniappan K."/>
            <person name="Varghese N."/>
            <person name="Mukherjee S."/>
            <person name="Reddy T.B.K."/>
            <person name="Daum C."/>
            <person name="Copeland A."/>
            <person name="Chen I.A."/>
            <person name="Ivanova N.N."/>
            <person name="Kyrpides N.C."/>
            <person name="Shapiro N."/>
            <person name="Eloe-Fadrosh E.A."/>
            <person name="Pietrasiak N."/>
        </authorList>
    </citation>
    <scope>NUCLEOTIDE SEQUENCE</scope>
    <source>
        <strain evidence="1">UHER 2000/2452</strain>
    </source>
</reference>
<evidence type="ECO:0000313" key="1">
    <source>
        <dbReference type="EMBL" id="MBW4661246.1"/>
    </source>
</evidence>
<reference evidence="1" key="1">
    <citation type="submission" date="2021-05" db="EMBL/GenBank/DDBJ databases">
        <authorList>
            <person name="Pietrasiak N."/>
            <person name="Ward R."/>
            <person name="Stajich J.E."/>
            <person name="Kurbessoian T."/>
        </authorList>
    </citation>
    <scope>NUCLEOTIDE SEQUENCE</scope>
    <source>
        <strain evidence="1">UHER 2000/2452</strain>
    </source>
</reference>
<dbReference type="GO" id="GO:0016787">
    <property type="term" value="F:hydrolase activity"/>
    <property type="evidence" value="ECO:0007669"/>
    <property type="project" value="UniProtKB-ARBA"/>
</dbReference>
<comment type="caution">
    <text evidence="1">The sequence shown here is derived from an EMBL/GenBank/DDBJ whole genome shotgun (WGS) entry which is preliminary data.</text>
</comment>
<protein>
    <submittedName>
        <fullName evidence="1">Alkaline phosphatase family protein</fullName>
    </submittedName>
</protein>
<dbReference type="SUPFAM" id="SSF53649">
    <property type="entry name" value="Alkaline phosphatase-like"/>
    <property type="match status" value="1"/>
</dbReference>
<evidence type="ECO:0000313" key="2">
    <source>
        <dbReference type="Proteomes" id="UP000757435"/>
    </source>
</evidence>
<proteinExistence type="predicted"/>
<gene>
    <name evidence="1" type="ORF">KME15_21430</name>
</gene>
<accession>A0A951QG67</accession>
<dbReference type="PANTHER" id="PTHR10151">
    <property type="entry name" value="ECTONUCLEOTIDE PYROPHOSPHATASE/PHOSPHODIESTERASE"/>
    <property type="match status" value="1"/>
</dbReference>
<organism evidence="1 2">
    <name type="scientific">Drouetiella hepatica Uher 2000/2452</name>
    <dbReference type="NCBI Taxonomy" id="904376"/>
    <lineage>
        <taxon>Bacteria</taxon>
        <taxon>Bacillati</taxon>
        <taxon>Cyanobacteriota</taxon>
        <taxon>Cyanophyceae</taxon>
        <taxon>Oculatellales</taxon>
        <taxon>Oculatellaceae</taxon>
        <taxon>Drouetiella</taxon>
    </lineage>
</organism>
<dbReference type="Pfam" id="PF01663">
    <property type="entry name" value="Phosphodiest"/>
    <property type="match status" value="1"/>
</dbReference>